<dbReference type="InterPro" id="IPR046956">
    <property type="entry name" value="RLP23-like"/>
</dbReference>
<evidence type="ECO:0000256" key="4">
    <source>
        <dbReference type="ARBA" id="ARBA00022989"/>
    </source>
</evidence>
<evidence type="ECO:0000256" key="6">
    <source>
        <dbReference type="ARBA" id="ARBA00023180"/>
    </source>
</evidence>
<keyword evidence="9" id="KW-1185">Reference proteome</keyword>
<dbReference type="AlphaFoldDB" id="A0AAN8UTY0"/>
<dbReference type="Pfam" id="PF00560">
    <property type="entry name" value="LRR_1"/>
    <property type="match status" value="4"/>
</dbReference>
<dbReference type="EMBL" id="JBAMMX010000024">
    <property type="protein sequence ID" value="KAK6915853.1"/>
    <property type="molecule type" value="Genomic_DNA"/>
</dbReference>
<dbReference type="PANTHER" id="PTHR48063">
    <property type="entry name" value="LRR RECEPTOR-LIKE KINASE"/>
    <property type="match status" value="1"/>
</dbReference>
<keyword evidence="4 7" id="KW-1133">Transmembrane helix</keyword>
<evidence type="ECO:0000256" key="1">
    <source>
        <dbReference type="ARBA" id="ARBA00004479"/>
    </source>
</evidence>
<feature type="transmembrane region" description="Helical" evidence="7">
    <location>
        <begin position="143"/>
        <end position="166"/>
    </location>
</feature>
<reference evidence="8 9" key="1">
    <citation type="submission" date="2023-12" db="EMBL/GenBank/DDBJ databases">
        <title>A high-quality genome assembly for Dillenia turbinata (Dilleniales).</title>
        <authorList>
            <person name="Chanderbali A."/>
        </authorList>
    </citation>
    <scope>NUCLEOTIDE SEQUENCE [LARGE SCALE GENOMIC DNA]</scope>
    <source>
        <strain evidence="8">LSX21</strain>
        <tissue evidence="8">Leaf</tissue>
    </source>
</reference>
<dbReference type="Proteomes" id="UP001370490">
    <property type="component" value="Unassembled WGS sequence"/>
</dbReference>
<dbReference type="GO" id="GO:0016020">
    <property type="term" value="C:membrane"/>
    <property type="evidence" value="ECO:0007669"/>
    <property type="project" value="UniProtKB-SubCell"/>
</dbReference>
<dbReference type="PANTHER" id="PTHR48063:SF112">
    <property type="entry name" value="RECEPTOR LIKE PROTEIN 30-LIKE"/>
    <property type="match status" value="1"/>
</dbReference>
<evidence type="ECO:0000256" key="7">
    <source>
        <dbReference type="SAM" id="Phobius"/>
    </source>
</evidence>
<protein>
    <submittedName>
        <fullName evidence="8">Leucine-rich repeat</fullName>
    </submittedName>
</protein>
<evidence type="ECO:0000256" key="3">
    <source>
        <dbReference type="ARBA" id="ARBA00022729"/>
    </source>
</evidence>
<sequence>MAWRYLTVLWLGNNYFSGQIPSSMGYLKGLQSLHLQNNRLFGPLPQSLQNCSLVTLDLSVNSFTGKLPTWIGKFHDTMKFLKLRSNMLEGEIPIELCYLILLQVLDIAQNNFSGRIPTCFKNLTAMTFSQRFNLDEQLGGDSIWFYLGMPWGFVVGFWCVIGPLLVKKSWRLVYFRFLDHTWEKFSIVTLE</sequence>
<name>A0AAN8UTY0_9MAGN</name>
<accession>A0AAN8UTY0</accession>
<gene>
    <name evidence="8" type="ORF">RJ641_018714</name>
</gene>
<proteinExistence type="predicted"/>
<evidence type="ECO:0000256" key="2">
    <source>
        <dbReference type="ARBA" id="ARBA00022692"/>
    </source>
</evidence>
<comment type="caution">
    <text evidence="8">The sequence shown here is derived from an EMBL/GenBank/DDBJ whole genome shotgun (WGS) entry which is preliminary data.</text>
</comment>
<comment type="subcellular location">
    <subcellularLocation>
        <location evidence="1">Membrane</location>
        <topology evidence="1">Single-pass type I membrane protein</topology>
    </subcellularLocation>
</comment>
<keyword evidence="6" id="KW-0325">Glycoprotein</keyword>
<keyword evidence="2 7" id="KW-0812">Transmembrane</keyword>
<feature type="non-terminal residue" evidence="8">
    <location>
        <position position="191"/>
    </location>
</feature>
<dbReference type="InterPro" id="IPR001611">
    <property type="entry name" value="Leu-rich_rpt"/>
</dbReference>
<dbReference type="SUPFAM" id="SSF52058">
    <property type="entry name" value="L domain-like"/>
    <property type="match status" value="1"/>
</dbReference>
<dbReference type="Gene3D" id="3.80.10.10">
    <property type="entry name" value="Ribonuclease Inhibitor"/>
    <property type="match status" value="1"/>
</dbReference>
<evidence type="ECO:0000313" key="8">
    <source>
        <dbReference type="EMBL" id="KAK6915853.1"/>
    </source>
</evidence>
<organism evidence="8 9">
    <name type="scientific">Dillenia turbinata</name>
    <dbReference type="NCBI Taxonomy" id="194707"/>
    <lineage>
        <taxon>Eukaryota</taxon>
        <taxon>Viridiplantae</taxon>
        <taxon>Streptophyta</taxon>
        <taxon>Embryophyta</taxon>
        <taxon>Tracheophyta</taxon>
        <taxon>Spermatophyta</taxon>
        <taxon>Magnoliopsida</taxon>
        <taxon>eudicotyledons</taxon>
        <taxon>Gunneridae</taxon>
        <taxon>Pentapetalae</taxon>
        <taxon>Dilleniales</taxon>
        <taxon>Dilleniaceae</taxon>
        <taxon>Dillenia</taxon>
    </lineage>
</organism>
<evidence type="ECO:0000256" key="5">
    <source>
        <dbReference type="ARBA" id="ARBA00023136"/>
    </source>
</evidence>
<keyword evidence="5 7" id="KW-0472">Membrane</keyword>
<keyword evidence="3" id="KW-0732">Signal</keyword>
<evidence type="ECO:0000313" key="9">
    <source>
        <dbReference type="Proteomes" id="UP001370490"/>
    </source>
</evidence>
<dbReference type="InterPro" id="IPR032675">
    <property type="entry name" value="LRR_dom_sf"/>
</dbReference>